<feature type="signal peptide" evidence="1">
    <location>
        <begin position="1"/>
        <end position="25"/>
    </location>
</feature>
<dbReference type="Proteomes" id="UP001302274">
    <property type="component" value="Unassembled WGS sequence"/>
</dbReference>
<evidence type="ECO:0000313" key="3">
    <source>
        <dbReference type="Proteomes" id="UP001302274"/>
    </source>
</evidence>
<evidence type="ECO:0000256" key="1">
    <source>
        <dbReference type="SAM" id="SignalP"/>
    </source>
</evidence>
<protein>
    <submittedName>
        <fullName evidence="2">Uncharacterized protein</fullName>
    </submittedName>
</protein>
<dbReference type="RefSeq" id="WP_323576927.1">
    <property type="nucleotide sequence ID" value="NZ_JAYGJQ010000002.1"/>
</dbReference>
<name>A0ABU5VVE9_9BACT</name>
<sequence>MKNLNKKLVCFCALLSSFVCTAVYAGESFIPLQKGLRIASDDLIYNNQVLSSRDADQLNANQNVDLSTLNPKTNDIWDKSVTTVNDQAAIVIKDNDILTFEGSLLSNTGLFRFNAIPVNGNKIYTIHLDKSLHTMLMRKNLLRSLGYKIPAMKYLKSVTIKFENKFAMETFLKSDIPEATLGASDRWAKTNDSKLTVTLKDIAVTEPTEYDFYNVSMGVPTQVINSRSLRALAVPYSLVDLYESVNKFSWVDGKLDNKAVILSHFTNNEFATTIDDAVWMLNKVNKLTRADFQRIVEDAFFPKEVELLLIEKLISRRNSLNKVFDLKTAEIKFNPSITSGSGLKDGKVLQKEYPDYASRFAYGDAESPLEQLRFFLYSKVQSNIIDNLVNKLNGEMSFFDLNDKRTDYFQKQFKDGLDHFVDTGELLPIKVGVWYAPVVNVNLILSRDIVLGNYLGTDNLVQLADTFGASADIGVFAGIEGIGTDLAGSAKASVSLVRSFSHVKPVKNLKQSLKEPFKNIFVSLLKKSLKDNFFSLSELKSFDDKNTTDAVKEAQKKKIEGIFKEIDKTLDVGESLILTDRLVPSASVRISFNQGLIGAGVGVSGGVTILKRIHLYKKSAKILQIYDDSGFVKNIDISLFVSNYITLVKLNAAFDNGHYKVNSYMVNLSTDLSENPNLFSNALGVYNVLKNKDFEILDANNPPVKLDVQFKDRETGLSILFWRVKSLSGKTYYDVKAKDGVVGTYFSLEKDFLTGLNPEAFSKQLMNYYIAKDVEDLQITDDEGPNPGESFFGRSNTQKLRFEATVDSNKKFTQKFLDLSDIKQGWGMSENKVRKYMENVNKKFQAPLFDPGQIDFKKLRLYNVGYHMNLYNKGIERLHMITVKDILPLEAVYKKERRPGCDTTDAGDVKKKNPNLERAICGDLTYLKNTISRCQKVMTDEKMAECSTELFEQMMNDMKFTDFKKLIGEDNLYIYGSIDGFREKSEILNDTIYSNTIGKIGSKQWNGPLEVVRDLLGLSDGEFSGSWVRKGL</sequence>
<keyword evidence="3" id="KW-1185">Reference proteome</keyword>
<comment type="caution">
    <text evidence="2">The sequence shown here is derived from an EMBL/GenBank/DDBJ whole genome shotgun (WGS) entry which is preliminary data.</text>
</comment>
<gene>
    <name evidence="2" type="ORF">SHI21_12485</name>
</gene>
<evidence type="ECO:0000313" key="2">
    <source>
        <dbReference type="EMBL" id="MEA9357033.1"/>
    </source>
</evidence>
<dbReference type="EMBL" id="JAYGJQ010000002">
    <property type="protein sequence ID" value="MEA9357033.1"/>
    <property type="molecule type" value="Genomic_DNA"/>
</dbReference>
<feature type="chain" id="PRO_5046747577" evidence="1">
    <location>
        <begin position="26"/>
        <end position="1032"/>
    </location>
</feature>
<keyword evidence="1" id="KW-0732">Signal</keyword>
<accession>A0ABU5VVE9</accession>
<reference evidence="2 3" key="1">
    <citation type="submission" date="2023-11" db="EMBL/GenBank/DDBJ databases">
        <title>A Novel Polar Bacteriovorax (B. antarcticus) Isolated from the Biocrust in Antarctica.</title>
        <authorList>
            <person name="Mun W."/>
            <person name="Choi S.Y."/>
            <person name="Mitchell R.J."/>
        </authorList>
    </citation>
    <scope>NUCLEOTIDE SEQUENCE [LARGE SCALE GENOMIC DNA]</scope>
    <source>
        <strain evidence="2 3">PP10</strain>
    </source>
</reference>
<proteinExistence type="predicted"/>
<organism evidence="2 3">
    <name type="scientific">Bacteriovorax antarcticus</name>
    <dbReference type="NCBI Taxonomy" id="3088717"/>
    <lineage>
        <taxon>Bacteria</taxon>
        <taxon>Pseudomonadati</taxon>
        <taxon>Bdellovibrionota</taxon>
        <taxon>Bacteriovoracia</taxon>
        <taxon>Bacteriovoracales</taxon>
        <taxon>Bacteriovoracaceae</taxon>
        <taxon>Bacteriovorax</taxon>
    </lineage>
</organism>